<evidence type="ECO:0000313" key="6">
    <source>
        <dbReference type="Proteomes" id="UP001596989"/>
    </source>
</evidence>
<name>A0ABW3HV66_9BACL</name>
<feature type="domain" description="HTH lacI-type" evidence="4">
    <location>
        <begin position="2"/>
        <end position="56"/>
    </location>
</feature>
<sequence length="330" mass="36646">MVSRKEVAERAGVSVATVSYVLNGKPGVSEQTRQKVHAVMSELGYKPSYAARALKIKKTNHFAVLVHYLGDPFEAGILSHIEHQARRHGYFVSFQTYHPEDEERFLQEVSGRIDGVILLGQSLMPETLNGLRSAGIPVLSIMEPMQQSEWITTVDMDWEAGMTQLIRHLAEQGHRRIGFMATGIPRHPHEQRRQAFRSAMLAEGLPCEEEDVLSGGGRLEEAKSAMKHYLASEAARTCTAWIAANDLMAVGMLSACREAGLKVPGDLSIAGSENILMSEQTEPRITVLDYPRKHIAHIAVDMLVAIIENKQPRGCKMESRLLIRGSSMHE</sequence>
<dbReference type="SUPFAM" id="SSF47413">
    <property type="entry name" value="lambda repressor-like DNA-binding domains"/>
    <property type="match status" value="1"/>
</dbReference>
<proteinExistence type="predicted"/>
<evidence type="ECO:0000256" key="2">
    <source>
        <dbReference type="ARBA" id="ARBA00023125"/>
    </source>
</evidence>
<dbReference type="Pfam" id="PF00356">
    <property type="entry name" value="LacI"/>
    <property type="match status" value="1"/>
</dbReference>
<evidence type="ECO:0000256" key="1">
    <source>
        <dbReference type="ARBA" id="ARBA00023015"/>
    </source>
</evidence>
<dbReference type="CDD" id="cd06267">
    <property type="entry name" value="PBP1_LacI_sugar_binding-like"/>
    <property type="match status" value="1"/>
</dbReference>
<dbReference type="SUPFAM" id="SSF53822">
    <property type="entry name" value="Periplasmic binding protein-like I"/>
    <property type="match status" value="1"/>
</dbReference>
<keyword evidence="1" id="KW-0805">Transcription regulation</keyword>
<dbReference type="InterPro" id="IPR000843">
    <property type="entry name" value="HTH_LacI"/>
</dbReference>
<dbReference type="Gene3D" id="1.10.260.40">
    <property type="entry name" value="lambda repressor-like DNA-binding domains"/>
    <property type="match status" value="1"/>
</dbReference>
<dbReference type="InterPro" id="IPR046335">
    <property type="entry name" value="LacI/GalR-like_sensor"/>
</dbReference>
<gene>
    <name evidence="5" type="ORF">ACFQ2I_17640</name>
</gene>
<dbReference type="GO" id="GO:0003677">
    <property type="term" value="F:DNA binding"/>
    <property type="evidence" value="ECO:0007669"/>
    <property type="project" value="UniProtKB-KW"/>
</dbReference>
<accession>A0ABW3HV66</accession>
<reference evidence="6" key="1">
    <citation type="journal article" date="2019" name="Int. J. Syst. Evol. Microbiol.">
        <title>The Global Catalogue of Microorganisms (GCM) 10K type strain sequencing project: providing services to taxonomists for standard genome sequencing and annotation.</title>
        <authorList>
            <consortium name="The Broad Institute Genomics Platform"/>
            <consortium name="The Broad Institute Genome Sequencing Center for Infectious Disease"/>
            <person name="Wu L."/>
            <person name="Ma J."/>
        </authorList>
    </citation>
    <scope>NUCLEOTIDE SEQUENCE [LARGE SCALE GENOMIC DNA]</scope>
    <source>
        <strain evidence="6">CCUG 59129</strain>
    </source>
</reference>
<dbReference type="Proteomes" id="UP001596989">
    <property type="component" value="Unassembled WGS sequence"/>
</dbReference>
<evidence type="ECO:0000259" key="4">
    <source>
        <dbReference type="PROSITE" id="PS50932"/>
    </source>
</evidence>
<keyword evidence="2 5" id="KW-0238">DNA-binding</keyword>
<dbReference type="PANTHER" id="PTHR30146:SF155">
    <property type="entry name" value="ALANINE RACEMASE"/>
    <property type="match status" value="1"/>
</dbReference>
<dbReference type="InterPro" id="IPR010982">
    <property type="entry name" value="Lambda_DNA-bd_dom_sf"/>
</dbReference>
<dbReference type="CDD" id="cd01392">
    <property type="entry name" value="HTH_LacI"/>
    <property type="match status" value="1"/>
</dbReference>
<keyword evidence="6" id="KW-1185">Reference proteome</keyword>
<organism evidence="5 6">
    <name type="scientific">Paenibacillus chungangensis</name>
    <dbReference type="NCBI Taxonomy" id="696535"/>
    <lineage>
        <taxon>Bacteria</taxon>
        <taxon>Bacillati</taxon>
        <taxon>Bacillota</taxon>
        <taxon>Bacilli</taxon>
        <taxon>Bacillales</taxon>
        <taxon>Paenibacillaceae</taxon>
        <taxon>Paenibacillus</taxon>
    </lineage>
</organism>
<dbReference type="PANTHER" id="PTHR30146">
    <property type="entry name" value="LACI-RELATED TRANSCRIPTIONAL REPRESSOR"/>
    <property type="match status" value="1"/>
</dbReference>
<protein>
    <submittedName>
        <fullName evidence="5">LacI family DNA-binding transcriptional regulator</fullName>
    </submittedName>
</protein>
<dbReference type="Gene3D" id="3.40.50.2300">
    <property type="match status" value="2"/>
</dbReference>
<keyword evidence="3" id="KW-0804">Transcription</keyword>
<dbReference type="EMBL" id="JBHTJZ010000033">
    <property type="protein sequence ID" value="MFD0961175.1"/>
    <property type="molecule type" value="Genomic_DNA"/>
</dbReference>
<dbReference type="Pfam" id="PF13377">
    <property type="entry name" value="Peripla_BP_3"/>
    <property type="match status" value="1"/>
</dbReference>
<evidence type="ECO:0000256" key="3">
    <source>
        <dbReference type="ARBA" id="ARBA00023163"/>
    </source>
</evidence>
<evidence type="ECO:0000313" key="5">
    <source>
        <dbReference type="EMBL" id="MFD0961175.1"/>
    </source>
</evidence>
<dbReference type="InterPro" id="IPR028082">
    <property type="entry name" value="Peripla_BP_I"/>
</dbReference>
<dbReference type="PROSITE" id="PS50932">
    <property type="entry name" value="HTH_LACI_2"/>
    <property type="match status" value="1"/>
</dbReference>
<dbReference type="SMART" id="SM00354">
    <property type="entry name" value="HTH_LACI"/>
    <property type="match status" value="1"/>
</dbReference>
<comment type="caution">
    <text evidence="5">The sequence shown here is derived from an EMBL/GenBank/DDBJ whole genome shotgun (WGS) entry which is preliminary data.</text>
</comment>
<dbReference type="RefSeq" id="WP_377566489.1">
    <property type="nucleotide sequence ID" value="NZ_JBHTJZ010000033.1"/>
</dbReference>